<dbReference type="AlphaFoldDB" id="A0A8H7PK63"/>
<evidence type="ECO:0000256" key="3">
    <source>
        <dbReference type="ARBA" id="ARBA00011060"/>
    </source>
</evidence>
<dbReference type="EMBL" id="JAEPQZ010000011">
    <property type="protein sequence ID" value="KAG2175532.1"/>
    <property type="molecule type" value="Genomic_DNA"/>
</dbReference>
<organism evidence="7 8">
    <name type="scientific">Mortierella isabellina</name>
    <name type="common">Filamentous fungus</name>
    <name type="synonym">Umbelopsis isabellina</name>
    <dbReference type="NCBI Taxonomy" id="91625"/>
    <lineage>
        <taxon>Eukaryota</taxon>
        <taxon>Fungi</taxon>
        <taxon>Fungi incertae sedis</taxon>
        <taxon>Mucoromycota</taxon>
        <taxon>Mucoromycotina</taxon>
        <taxon>Umbelopsidomycetes</taxon>
        <taxon>Umbelopsidales</taxon>
        <taxon>Umbelopsidaceae</taxon>
        <taxon>Umbelopsis</taxon>
    </lineage>
</organism>
<dbReference type="Pfam" id="PF13092">
    <property type="entry name" value="CENP-L"/>
    <property type="match status" value="1"/>
</dbReference>
<sequence length="356" mass="40592">MKRRARNSDVDDDSGDEIELDAVSRLVNRSFVAFRCTPFWDFKVEHMSRYERQFKEFMMIDLERALKEARDNGDEEEETEDLLRGRVLQVELKGQTISPWRGGESNALTKSPSRNLLSAHALSETEDPSIRPFELTMLFQPRGKPVQKAYSAVFMSALSEGSMKLAPGFSHFPLALIKADAPIIPLITRWFESNFGGHISPMRIPPWILEDVTEEWALRFYDMQDTAVQDVVRVPRTRTLDLPLELRYDTGIDELKTVTVNIPVNDLLGLIERAFFQLFSLRVTNNHSRLMDIIQLHILETTSIDVTKLILSRAGNPASYISTDGKVKLMANQSKTLTLQVMRRLMAVACENVFGP</sequence>
<protein>
    <submittedName>
        <fullName evidence="7">Uncharacterized protein</fullName>
    </submittedName>
</protein>
<keyword evidence="6" id="KW-0137">Centromere</keyword>
<evidence type="ECO:0000256" key="1">
    <source>
        <dbReference type="ARBA" id="ARBA00004123"/>
    </source>
</evidence>
<reference evidence="7" key="1">
    <citation type="submission" date="2020-12" db="EMBL/GenBank/DDBJ databases">
        <title>Metabolic potential, ecology and presence of endohyphal bacteria is reflected in genomic diversity of Mucoromycotina.</title>
        <authorList>
            <person name="Muszewska A."/>
            <person name="Okrasinska A."/>
            <person name="Steczkiewicz K."/>
            <person name="Drgas O."/>
            <person name="Orlowska M."/>
            <person name="Perlinska-Lenart U."/>
            <person name="Aleksandrzak-Piekarczyk T."/>
            <person name="Szatraj K."/>
            <person name="Zielenkiewicz U."/>
            <person name="Pilsyk S."/>
            <person name="Malc E."/>
            <person name="Mieczkowski P."/>
            <person name="Kruszewska J.S."/>
            <person name="Biernat P."/>
            <person name="Pawlowska J."/>
        </authorList>
    </citation>
    <scope>NUCLEOTIDE SEQUENCE</scope>
    <source>
        <strain evidence="7">WA0000067209</strain>
    </source>
</reference>
<dbReference type="OrthoDB" id="8864979at2759"/>
<dbReference type="PANTHER" id="PTHR31740:SF2">
    <property type="entry name" value="CENTROMERE PROTEIN L"/>
    <property type="match status" value="1"/>
</dbReference>
<dbReference type="PANTHER" id="PTHR31740">
    <property type="entry name" value="CENTROMERE PROTEIN L"/>
    <property type="match status" value="1"/>
</dbReference>
<proteinExistence type="inferred from homology"/>
<dbReference type="GO" id="GO:0005634">
    <property type="term" value="C:nucleus"/>
    <property type="evidence" value="ECO:0007669"/>
    <property type="project" value="UniProtKB-SubCell"/>
</dbReference>
<evidence type="ECO:0000313" key="8">
    <source>
        <dbReference type="Proteomes" id="UP000654370"/>
    </source>
</evidence>
<comment type="similarity">
    <text evidence="3">Belongs to the CENP-L/IML3 family.</text>
</comment>
<gene>
    <name evidence="7" type="ORF">INT43_001179</name>
</gene>
<evidence type="ECO:0000256" key="5">
    <source>
        <dbReference type="ARBA" id="ARBA00023242"/>
    </source>
</evidence>
<comment type="caution">
    <text evidence="7">The sequence shown here is derived from an EMBL/GenBank/DDBJ whole genome shotgun (WGS) entry which is preliminary data.</text>
</comment>
<evidence type="ECO:0000313" key="7">
    <source>
        <dbReference type="EMBL" id="KAG2175532.1"/>
    </source>
</evidence>
<accession>A0A8H7PK63</accession>
<keyword evidence="5" id="KW-0539">Nucleus</keyword>
<dbReference type="InterPro" id="IPR025204">
    <property type="entry name" value="CENP-L"/>
</dbReference>
<evidence type="ECO:0000256" key="4">
    <source>
        <dbReference type="ARBA" id="ARBA00022454"/>
    </source>
</evidence>
<evidence type="ECO:0000256" key="2">
    <source>
        <dbReference type="ARBA" id="ARBA00004584"/>
    </source>
</evidence>
<name>A0A8H7PK63_MORIS</name>
<evidence type="ECO:0000256" key="6">
    <source>
        <dbReference type="ARBA" id="ARBA00023328"/>
    </source>
</evidence>
<comment type="subcellular location">
    <subcellularLocation>
        <location evidence="2">Chromosome</location>
        <location evidence="2">Centromere</location>
    </subcellularLocation>
    <subcellularLocation>
        <location evidence="1">Nucleus</location>
    </subcellularLocation>
</comment>
<keyword evidence="4" id="KW-0158">Chromosome</keyword>
<dbReference type="GO" id="GO:0000775">
    <property type="term" value="C:chromosome, centromeric region"/>
    <property type="evidence" value="ECO:0007669"/>
    <property type="project" value="UniProtKB-SubCell"/>
</dbReference>
<dbReference type="Proteomes" id="UP000654370">
    <property type="component" value="Unassembled WGS sequence"/>
</dbReference>
<keyword evidence="8" id="KW-1185">Reference proteome</keyword>